<organism evidence="1 2">
    <name type="scientific">Colletotrichum salicis</name>
    <dbReference type="NCBI Taxonomy" id="1209931"/>
    <lineage>
        <taxon>Eukaryota</taxon>
        <taxon>Fungi</taxon>
        <taxon>Dikarya</taxon>
        <taxon>Ascomycota</taxon>
        <taxon>Pezizomycotina</taxon>
        <taxon>Sordariomycetes</taxon>
        <taxon>Hypocreomycetidae</taxon>
        <taxon>Glomerellales</taxon>
        <taxon>Glomerellaceae</taxon>
        <taxon>Colletotrichum</taxon>
        <taxon>Colletotrichum acutatum species complex</taxon>
    </lineage>
</organism>
<gene>
    <name evidence="1" type="ORF">CSAL01_10309</name>
</gene>
<dbReference type="Proteomes" id="UP000070121">
    <property type="component" value="Unassembled WGS sequence"/>
</dbReference>
<dbReference type="STRING" id="1209931.A0A135UFU8"/>
<keyword evidence="2" id="KW-1185">Reference proteome</keyword>
<dbReference type="EMBL" id="JFFI01001528">
    <property type="protein sequence ID" value="KXH59279.1"/>
    <property type="molecule type" value="Genomic_DNA"/>
</dbReference>
<sequence length="83" mass="9489">MRNIVIDMAMVLSANKATEVITSLKKERLTDSLDSPWWDFTITSFNGSTRMKHCSGQVKALEDKARVSNHYRQDLLRDVSSDK</sequence>
<reference evidence="1 2" key="1">
    <citation type="submission" date="2014-02" db="EMBL/GenBank/DDBJ databases">
        <title>The genome sequence of Colletotrichum salicis CBS 607.94.</title>
        <authorList>
            <person name="Baroncelli R."/>
            <person name="Thon M.R."/>
        </authorList>
    </citation>
    <scope>NUCLEOTIDE SEQUENCE [LARGE SCALE GENOMIC DNA]</scope>
    <source>
        <strain evidence="1 2">CBS 607.94</strain>
    </source>
</reference>
<protein>
    <submittedName>
        <fullName evidence="1">KR domain-containing protein</fullName>
    </submittedName>
</protein>
<dbReference type="OrthoDB" id="329835at2759"/>
<name>A0A135UFU8_9PEZI</name>
<proteinExistence type="predicted"/>
<dbReference type="AlphaFoldDB" id="A0A135UFU8"/>
<evidence type="ECO:0000313" key="1">
    <source>
        <dbReference type="EMBL" id="KXH59279.1"/>
    </source>
</evidence>
<dbReference type="Gene3D" id="3.10.129.110">
    <property type="entry name" value="Polyketide synthase dehydratase"/>
    <property type="match status" value="1"/>
</dbReference>
<evidence type="ECO:0000313" key="2">
    <source>
        <dbReference type="Proteomes" id="UP000070121"/>
    </source>
</evidence>
<comment type="caution">
    <text evidence="1">The sequence shown here is derived from an EMBL/GenBank/DDBJ whole genome shotgun (WGS) entry which is preliminary data.</text>
</comment>
<dbReference type="InterPro" id="IPR042104">
    <property type="entry name" value="PKS_dehydratase_sf"/>
</dbReference>
<accession>A0A135UFU8</accession>